<feature type="domain" description="PX" evidence="4">
    <location>
        <begin position="574"/>
        <end position="724"/>
    </location>
</feature>
<evidence type="ECO:0000256" key="2">
    <source>
        <dbReference type="SAM" id="MobiDB-lite"/>
    </source>
</evidence>
<dbReference type="SMART" id="SM00313">
    <property type="entry name" value="PXA"/>
    <property type="match status" value="1"/>
</dbReference>
<organism evidence="6 7">
    <name type="scientific">Xyrichtys novacula</name>
    <name type="common">Pearly razorfish</name>
    <name type="synonym">Hemipteronotus novacula</name>
    <dbReference type="NCBI Taxonomy" id="13765"/>
    <lineage>
        <taxon>Eukaryota</taxon>
        <taxon>Metazoa</taxon>
        <taxon>Chordata</taxon>
        <taxon>Craniata</taxon>
        <taxon>Vertebrata</taxon>
        <taxon>Euteleostomi</taxon>
        <taxon>Actinopterygii</taxon>
        <taxon>Neopterygii</taxon>
        <taxon>Teleostei</taxon>
        <taxon>Neoteleostei</taxon>
        <taxon>Acanthomorphata</taxon>
        <taxon>Eupercaria</taxon>
        <taxon>Labriformes</taxon>
        <taxon>Labridae</taxon>
        <taxon>Xyrichtys</taxon>
    </lineage>
</organism>
<keyword evidence="3" id="KW-1133">Transmembrane helix</keyword>
<gene>
    <name evidence="6" type="ORF">XNOV1_A039323</name>
</gene>
<dbReference type="CDD" id="cd06893">
    <property type="entry name" value="PX_SNX19"/>
    <property type="match status" value="1"/>
</dbReference>
<dbReference type="Gene3D" id="3.30.1520.10">
    <property type="entry name" value="Phox-like domain"/>
    <property type="match status" value="1"/>
</dbReference>
<evidence type="ECO:0000259" key="5">
    <source>
        <dbReference type="PROSITE" id="PS51207"/>
    </source>
</evidence>
<dbReference type="Pfam" id="PF02194">
    <property type="entry name" value="PXA"/>
    <property type="match status" value="1"/>
</dbReference>
<dbReference type="InterPro" id="IPR003114">
    <property type="entry name" value="Phox_assoc"/>
</dbReference>
<dbReference type="PROSITE" id="PS51207">
    <property type="entry name" value="PXA"/>
    <property type="match status" value="1"/>
</dbReference>
<feature type="region of interest" description="Disordered" evidence="2">
    <location>
        <begin position="482"/>
        <end position="524"/>
    </location>
</feature>
<sequence length="1040" mass="116853">MYSLCSQEVNKADQTADINTLTRPPTECRDSSCRCDVNLVSMISTSDPDGVQPQTKPPSAMSEVLGQRSLLGVGVLLAWLVLFHLLVNIWLLCVFTSLLVVLGGWLGSQAVLESDSVIHLERFIKFEQVRPSVEDERDLDQEIHNTVRKIIRDFVTSWYSTVSSESRFEMEIQDAMISMAMELKMRARQVDRMELTQRILDLFGCHLQDYIRAKELVSEQQKPLTSKWSHESELWKAYCKVTMPHLAMTSETVEVNHARAVVDLLLHVLVPPPHLETRTGRFVVGELITCNVILPLIAKLSDPDWLNFLIIEIFSRSSKPQEPIKTELQTPSPPKQLLPPAESELFPQAEAPQKINELTPVRATTEIFNHTGTASSELGYDVVDSEEVECAQSIADEEEPSQTFLRHYMRGSKSNPFYQENDSDLDSPSVDYKQSSIDSLVMVGQEEGLYHIHKDSVSSAENSVDQEDVCLSPVDSSCPKVLVNSQPVEHPNSCSPSPVRARDGTASNNSSQDLEREAPSVSPARDLLLSVEQGGLGNSTELTEVSPLQASSPMPAFSFEPLSSPDGPVIIQNLRITGTITAKEHRGTGSHPYTLYTIKYETVVSFEHPGGLQSSLEEGDVVPSVCENPSAVQPVAYHMVNRRYSEFLNLQTRLEEKTDLRKLIKGVKGPKKIFPDMPFGNMDSDKIEARKGLLETFLKQLCAICEIANSEEMQEFLALNTDARIAFVKKPLIVSRIDKIVMNAIVDTLKTAFPRSEPQSPTEDNEGDVDGLKIGGDKKSKSRMKFSSKNIPLMNGSDIKPSVLFGLEKISKVFNRMTLGDLQAFILEQEKSDSGDHQGREDSPMIKEFRGHLDFSLRKKNIRDSESETALAEVALNILCLLMREQWSWLCTENIQRTIRLLFGTLINRWLDVSVANLTCSTYWVVYLQVIQEAVWPGGTLPNEPHPERSQQEKDDTRQQALQCLMRLLPDLVSDMLGSDKYKLSWQTALDSLQDPHINRHLVYCIFDLLLEFLVPEIPEEDFQRSLLQTLSKNPEKLLA</sequence>
<evidence type="ECO:0000313" key="7">
    <source>
        <dbReference type="Proteomes" id="UP001178508"/>
    </source>
</evidence>
<evidence type="ECO:0000256" key="1">
    <source>
        <dbReference type="ARBA" id="ARBA00010883"/>
    </source>
</evidence>
<proteinExistence type="inferred from homology"/>
<dbReference type="PROSITE" id="PS50195">
    <property type="entry name" value="PX"/>
    <property type="match status" value="1"/>
</dbReference>
<dbReference type="InterPro" id="IPR013937">
    <property type="entry name" value="Sorting_nexin_C"/>
</dbReference>
<reference evidence="6" key="1">
    <citation type="submission" date="2023-08" db="EMBL/GenBank/DDBJ databases">
        <authorList>
            <person name="Alioto T."/>
            <person name="Alioto T."/>
            <person name="Gomez Garrido J."/>
        </authorList>
    </citation>
    <scope>NUCLEOTIDE SEQUENCE</scope>
</reference>
<dbReference type="PANTHER" id="PTHR22775:SF50">
    <property type="entry name" value="SORTING NEXIN 19B"/>
    <property type="match status" value="1"/>
</dbReference>
<dbReference type="AlphaFoldDB" id="A0AAV1FXM9"/>
<keyword evidence="7" id="KW-1185">Reference proteome</keyword>
<keyword evidence="3" id="KW-0812">Transmembrane</keyword>
<dbReference type="SUPFAM" id="SSF64268">
    <property type="entry name" value="PX domain"/>
    <property type="match status" value="1"/>
</dbReference>
<dbReference type="InterPro" id="IPR037909">
    <property type="entry name" value="SNX19_PX"/>
</dbReference>
<feature type="region of interest" description="Disordered" evidence="2">
    <location>
        <begin position="753"/>
        <end position="783"/>
    </location>
</feature>
<feature type="transmembrane region" description="Helical" evidence="3">
    <location>
        <begin position="76"/>
        <end position="106"/>
    </location>
</feature>
<dbReference type="Pfam" id="PF00787">
    <property type="entry name" value="PX"/>
    <property type="match status" value="1"/>
</dbReference>
<name>A0AAV1FXM9_XYRNO</name>
<protein>
    <submittedName>
        <fullName evidence="6">Sorting nexin-19</fullName>
    </submittedName>
</protein>
<dbReference type="InterPro" id="IPR036871">
    <property type="entry name" value="PX_dom_sf"/>
</dbReference>
<feature type="domain" description="PXA" evidence="5">
    <location>
        <begin position="136"/>
        <end position="318"/>
    </location>
</feature>
<evidence type="ECO:0000313" key="6">
    <source>
        <dbReference type="EMBL" id="CAJ1065997.1"/>
    </source>
</evidence>
<dbReference type="PANTHER" id="PTHR22775">
    <property type="entry name" value="SORTING NEXIN"/>
    <property type="match status" value="1"/>
</dbReference>
<evidence type="ECO:0000259" key="4">
    <source>
        <dbReference type="PROSITE" id="PS50195"/>
    </source>
</evidence>
<feature type="compositionally biased region" description="Polar residues" evidence="2">
    <location>
        <begin position="483"/>
        <end position="496"/>
    </location>
</feature>
<dbReference type="Proteomes" id="UP001178508">
    <property type="component" value="Chromosome 10"/>
</dbReference>
<dbReference type="InterPro" id="IPR001683">
    <property type="entry name" value="PX_dom"/>
</dbReference>
<dbReference type="SMART" id="SM00312">
    <property type="entry name" value="PX"/>
    <property type="match status" value="1"/>
</dbReference>
<keyword evidence="3" id="KW-0472">Membrane</keyword>
<accession>A0AAV1FXM9</accession>
<comment type="similarity">
    <text evidence="1">Belongs to the sorting nexin family.</text>
</comment>
<dbReference type="GO" id="GO:0035091">
    <property type="term" value="F:phosphatidylinositol binding"/>
    <property type="evidence" value="ECO:0007669"/>
    <property type="project" value="InterPro"/>
</dbReference>
<evidence type="ECO:0000256" key="3">
    <source>
        <dbReference type="SAM" id="Phobius"/>
    </source>
</evidence>
<dbReference type="EMBL" id="OY660873">
    <property type="protein sequence ID" value="CAJ1065997.1"/>
    <property type="molecule type" value="Genomic_DNA"/>
</dbReference>
<dbReference type="Pfam" id="PF08628">
    <property type="entry name" value="Nexin_C"/>
    <property type="match status" value="1"/>
</dbReference>